<protein>
    <recommendedName>
        <fullName evidence="1">DUF4240 domain-containing protein</fullName>
    </recommendedName>
</protein>
<dbReference type="Proteomes" id="UP000184287">
    <property type="component" value="Unassembled WGS sequence"/>
</dbReference>
<dbReference type="STRING" id="288992.SAMN04488522_108230"/>
<dbReference type="EMBL" id="FQUQ01000008">
    <property type="protein sequence ID" value="SHG91616.1"/>
    <property type="molecule type" value="Genomic_DNA"/>
</dbReference>
<sequence length="123" mass="14201">MVNDDKNSDWFWDIILRAGQSRPKLKAILSAFSKEELLKFQEEFVEASVELQDDPYLEFMEESEDGVEDIANWVVSKGKSYYDHILQHPNEVPNSVNDYTDEILHGVADEVCYEVFGESTGIY</sequence>
<dbReference type="RefSeq" id="WP_073238238.1">
    <property type="nucleotide sequence ID" value="NZ_FQUQ01000008.1"/>
</dbReference>
<dbReference type="Pfam" id="PF14024">
    <property type="entry name" value="DUF4240"/>
    <property type="match status" value="1"/>
</dbReference>
<proteinExistence type="predicted"/>
<gene>
    <name evidence="2" type="ORF">SAMN04488522_108230</name>
</gene>
<evidence type="ECO:0000313" key="2">
    <source>
        <dbReference type="EMBL" id="SHG91616.1"/>
    </source>
</evidence>
<evidence type="ECO:0000259" key="1">
    <source>
        <dbReference type="Pfam" id="PF14024"/>
    </source>
</evidence>
<organism evidence="2 3">
    <name type="scientific">Pedobacter caeni</name>
    <dbReference type="NCBI Taxonomy" id="288992"/>
    <lineage>
        <taxon>Bacteria</taxon>
        <taxon>Pseudomonadati</taxon>
        <taxon>Bacteroidota</taxon>
        <taxon>Sphingobacteriia</taxon>
        <taxon>Sphingobacteriales</taxon>
        <taxon>Sphingobacteriaceae</taxon>
        <taxon>Pedobacter</taxon>
    </lineage>
</organism>
<keyword evidence="3" id="KW-1185">Reference proteome</keyword>
<evidence type="ECO:0000313" key="3">
    <source>
        <dbReference type="Proteomes" id="UP000184287"/>
    </source>
</evidence>
<name>A0A1M5NPY5_9SPHI</name>
<reference evidence="3" key="1">
    <citation type="submission" date="2016-11" db="EMBL/GenBank/DDBJ databases">
        <authorList>
            <person name="Varghese N."/>
            <person name="Submissions S."/>
        </authorList>
    </citation>
    <scope>NUCLEOTIDE SEQUENCE [LARGE SCALE GENOMIC DNA]</scope>
    <source>
        <strain evidence="3">DSM 16990</strain>
    </source>
</reference>
<accession>A0A1M5NPY5</accession>
<feature type="domain" description="DUF4240" evidence="1">
    <location>
        <begin position="9"/>
        <end position="99"/>
    </location>
</feature>
<dbReference type="AlphaFoldDB" id="A0A1M5NPY5"/>
<dbReference type="InterPro" id="IPR025334">
    <property type="entry name" value="DUF4240"/>
</dbReference>
<dbReference type="OrthoDB" id="6200718at2"/>